<keyword evidence="1" id="KW-1133">Transmembrane helix</keyword>
<reference evidence="2 4" key="1">
    <citation type="journal article" date="2008" name="Science">
        <title>The Physcomitrella genome reveals evolutionary insights into the conquest of land by plants.</title>
        <authorList>
            <person name="Rensing S."/>
            <person name="Lang D."/>
            <person name="Zimmer A."/>
            <person name="Terry A."/>
            <person name="Salamov A."/>
            <person name="Shapiro H."/>
            <person name="Nishiyama T."/>
            <person name="Perroud P.-F."/>
            <person name="Lindquist E."/>
            <person name="Kamisugi Y."/>
            <person name="Tanahashi T."/>
            <person name="Sakakibara K."/>
            <person name="Fujita T."/>
            <person name="Oishi K."/>
            <person name="Shin-I T."/>
            <person name="Kuroki Y."/>
            <person name="Toyoda A."/>
            <person name="Suzuki Y."/>
            <person name="Hashimoto A."/>
            <person name="Yamaguchi K."/>
            <person name="Sugano A."/>
            <person name="Kohara Y."/>
            <person name="Fujiyama A."/>
            <person name="Anterola A."/>
            <person name="Aoki S."/>
            <person name="Ashton N."/>
            <person name="Barbazuk W.B."/>
            <person name="Barker E."/>
            <person name="Bennetzen J."/>
            <person name="Bezanilla M."/>
            <person name="Blankenship R."/>
            <person name="Cho S.H."/>
            <person name="Dutcher S."/>
            <person name="Estelle M."/>
            <person name="Fawcett J.A."/>
            <person name="Gundlach H."/>
            <person name="Hanada K."/>
            <person name="Heyl A."/>
            <person name="Hicks K.A."/>
            <person name="Hugh J."/>
            <person name="Lohr M."/>
            <person name="Mayer K."/>
            <person name="Melkozernov A."/>
            <person name="Murata T."/>
            <person name="Nelson D."/>
            <person name="Pils B."/>
            <person name="Prigge M."/>
            <person name="Reiss B."/>
            <person name="Renner T."/>
            <person name="Rombauts S."/>
            <person name="Rushton P."/>
            <person name="Sanderfoot A."/>
            <person name="Schween G."/>
            <person name="Shiu S.-H."/>
            <person name="Stueber K."/>
            <person name="Theodoulou F.L."/>
            <person name="Tu H."/>
            <person name="Van de Peer Y."/>
            <person name="Verrier P.J."/>
            <person name="Waters E."/>
            <person name="Wood A."/>
            <person name="Yang L."/>
            <person name="Cove D."/>
            <person name="Cuming A."/>
            <person name="Hasebe M."/>
            <person name="Lucas S."/>
            <person name="Mishler D.B."/>
            <person name="Reski R."/>
            <person name="Grigoriev I."/>
            <person name="Quatrano R.S."/>
            <person name="Boore J.L."/>
        </authorList>
    </citation>
    <scope>NUCLEOTIDE SEQUENCE [LARGE SCALE GENOMIC DNA]</scope>
    <source>
        <strain evidence="3 4">cv. Gransden 2004</strain>
    </source>
</reference>
<keyword evidence="1" id="KW-0472">Membrane</keyword>
<evidence type="ECO:0000313" key="4">
    <source>
        <dbReference type="Proteomes" id="UP000006727"/>
    </source>
</evidence>
<feature type="transmembrane region" description="Helical" evidence="1">
    <location>
        <begin position="17"/>
        <end position="36"/>
    </location>
</feature>
<protein>
    <submittedName>
        <fullName evidence="2 3">Uncharacterized protein</fullName>
    </submittedName>
</protein>
<reference evidence="3" key="3">
    <citation type="submission" date="2020-12" db="UniProtKB">
        <authorList>
            <consortium name="EnsemblPlants"/>
        </authorList>
    </citation>
    <scope>IDENTIFICATION</scope>
</reference>
<proteinExistence type="predicted"/>
<organism evidence="2">
    <name type="scientific">Physcomitrium patens</name>
    <name type="common">Spreading-leaved earth moss</name>
    <name type="synonym">Physcomitrella patens</name>
    <dbReference type="NCBI Taxonomy" id="3218"/>
    <lineage>
        <taxon>Eukaryota</taxon>
        <taxon>Viridiplantae</taxon>
        <taxon>Streptophyta</taxon>
        <taxon>Embryophyta</taxon>
        <taxon>Bryophyta</taxon>
        <taxon>Bryophytina</taxon>
        <taxon>Bryopsida</taxon>
        <taxon>Funariidae</taxon>
        <taxon>Funariales</taxon>
        <taxon>Funariaceae</taxon>
        <taxon>Physcomitrium</taxon>
    </lineage>
</organism>
<evidence type="ECO:0000313" key="3">
    <source>
        <dbReference type="EnsemblPlants" id="PAC:32977929.CDS.1"/>
    </source>
</evidence>
<gene>
    <name evidence="2" type="ORF">PHYPA_009381</name>
</gene>
<sequence length="69" mass="8478">MEYTLQHNKINEQKNRMIVESICLMSIICQLLRYLWIKANYTINYLVNLSLIRTNQRMTLNQLYYKTKF</sequence>
<dbReference type="EnsemblPlants" id="Pp3c6_23520V3.1">
    <property type="protein sequence ID" value="PAC:32977929.CDS.1"/>
    <property type="gene ID" value="Pp3c6_23520"/>
</dbReference>
<keyword evidence="4" id="KW-1185">Reference proteome</keyword>
<dbReference type="InParanoid" id="A9SQ60"/>
<name>A9SQ60_PHYPA</name>
<evidence type="ECO:0000256" key="1">
    <source>
        <dbReference type="SAM" id="Phobius"/>
    </source>
</evidence>
<dbReference type="AlphaFoldDB" id="A9SQ60"/>
<evidence type="ECO:0000313" key="2">
    <source>
        <dbReference type="EMBL" id="PNR53006.1"/>
    </source>
</evidence>
<reference evidence="2 4" key="2">
    <citation type="journal article" date="2018" name="Plant J.">
        <title>The Physcomitrella patens chromosome-scale assembly reveals moss genome structure and evolution.</title>
        <authorList>
            <person name="Lang D."/>
            <person name="Ullrich K.K."/>
            <person name="Murat F."/>
            <person name="Fuchs J."/>
            <person name="Jenkins J."/>
            <person name="Haas F.B."/>
            <person name="Piednoel M."/>
            <person name="Gundlach H."/>
            <person name="Van Bel M."/>
            <person name="Meyberg R."/>
            <person name="Vives C."/>
            <person name="Morata J."/>
            <person name="Symeonidi A."/>
            <person name="Hiss M."/>
            <person name="Muchero W."/>
            <person name="Kamisugi Y."/>
            <person name="Saleh O."/>
            <person name="Blanc G."/>
            <person name="Decker E.L."/>
            <person name="van Gessel N."/>
            <person name="Grimwood J."/>
            <person name="Hayes R.D."/>
            <person name="Graham S.W."/>
            <person name="Gunter L.E."/>
            <person name="McDaniel S.F."/>
            <person name="Hoernstein S.N.W."/>
            <person name="Larsson A."/>
            <person name="Li F.W."/>
            <person name="Perroud P.F."/>
            <person name="Phillips J."/>
            <person name="Ranjan P."/>
            <person name="Rokshar D.S."/>
            <person name="Rothfels C.J."/>
            <person name="Schneider L."/>
            <person name="Shu S."/>
            <person name="Stevenson D.W."/>
            <person name="Thummler F."/>
            <person name="Tillich M."/>
            <person name="Villarreal Aguilar J.C."/>
            <person name="Widiez T."/>
            <person name="Wong G.K."/>
            <person name="Wymore A."/>
            <person name="Zhang Y."/>
            <person name="Zimmer A.D."/>
            <person name="Quatrano R.S."/>
            <person name="Mayer K.F.X."/>
            <person name="Goodstein D."/>
            <person name="Casacuberta J.M."/>
            <person name="Vandepoele K."/>
            <person name="Reski R."/>
            <person name="Cuming A.C."/>
            <person name="Tuskan G.A."/>
            <person name="Maumus F."/>
            <person name="Salse J."/>
            <person name="Schmutz J."/>
            <person name="Rensing S.A."/>
        </authorList>
    </citation>
    <scope>NUCLEOTIDE SEQUENCE [LARGE SCALE GENOMIC DNA]</scope>
    <source>
        <strain evidence="3 4">cv. Gransden 2004</strain>
    </source>
</reference>
<dbReference type="Proteomes" id="UP000006727">
    <property type="component" value="Chromosome 6"/>
</dbReference>
<keyword evidence="1" id="KW-0812">Transmembrane</keyword>
<dbReference type="Gramene" id="Pp3c6_23520V3.1">
    <property type="protein sequence ID" value="PAC:32977929.CDS.1"/>
    <property type="gene ID" value="Pp3c6_23520"/>
</dbReference>
<accession>A9SQ60</accession>
<dbReference type="EMBL" id="ABEU02000006">
    <property type="protein sequence ID" value="PNR53006.1"/>
    <property type="molecule type" value="Genomic_DNA"/>
</dbReference>